<keyword evidence="4" id="KW-1185">Reference proteome</keyword>
<keyword evidence="2" id="KW-0812">Transmembrane</keyword>
<comment type="caution">
    <text evidence="3">The sequence shown here is derived from an EMBL/GenBank/DDBJ whole genome shotgun (WGS) entry which is preliminary data.</text>
</comment>
<feature type="transmembrane region" description="Helical" evidence="2">
    <location>
        <begin position="187"/>
        <end position="207"/>
    </location>
</feature>
<feature type="transmembrane region" description="Helical" evidence="2">
    <location>
        <begin position="101"/>
        <end position="122"/>
    </location>
</feature>
<dbReference type="AlphaFoldDB" id="A0A511DE33"/>
<dbReference type="OrthoDB" id="3473322at2"/>
<gene>
    <name evidence="3" type="ORF">PSU4_19990</name>
</gene>
<protein>
    <submittedName>
        <fullName evidence="3">Uncharacterized protein</fullName>
    </submittedName>
</protein>
<dbReference type="EMBL" id="BJVJ01000015">
    <property type="protein sequence ID" value="GEL23045.1"/>
    <property type="molecule type" value="Genomic_DNA"/>
</dbReference>
<feature type="transmembrane region" description="Helical" evidence="2">
    <location>
        <begin position="67"/>
        <end position="89"/>
    </location>
</feature>
<keyword evidence="2" id="KW-1133">Transmembrane helix</keyword>
<feature type="compositionally biased region" description="Basic and acidic residues" evidence="1">
    <location>
        <begin position="1"/>
        <end position="20"/>
    </location>
</feature>
<feature type="region of interest" description="Disordered" evidence="1">
    <location>
        <begin position="1"/>
        <end position="25"/>
    </location>
</feature>
<feature type="transmembrane region" description="Helical" evidence="2">
    <location>
        <begin position="134"/>
        <end position="153"/>
    </location>
</feature>
<feature type="transmembrane region" description="Helical" evidence="2">
    <location>
        <begin position="165"/>
        <end position="181"/>
    </location>
</feature>
<name>A0A511DE33_9PSEU</name>
<reference evidence="3 4" key="1">
    <citation type="submission" date="2019-07" db="EMBL/GenBank/DDBJ databases">
        <title>Whole genome shotgun sequence of Pseudonocardia sulfidoxydans NBRC 16205.</title>
        <authorList>
            <person name="Hosoyama A."/>
            <person name="Uohara A."/>
            <person name="Ohji S."/>
            <person name="Ichikawa N."/>
        </authorList>
    </citation>
    <scope>NUCLEOTIDE SEQUENCE [LARGE SCALE GENOMIC DNA]</scope>
    <source>
        <strain evidence="3 4">NBRC 16205</strain>
    </source>
</reference>
<sequence length="226" mass="23681">MTHPHHPSDPTTLRRPDAPDPTKTGRRVTATTVRLGGLALASGAVAWAVGLLLVGDQVQHGIQTLDTITGAAYVAGLACLMYLLAGVGAGGRRVGRILPQATIPVLLGALLLNLLSLGYARYEDLPTALQILDICWPLGQLMVLAVGVTVAVVGRLRGLLRWQPLLCGLWFPVSTVAQLLLDPEDSVVVSAVWLLVSAAALGIRLAVRPADLSTSAGTRKASVRSQ</sequence>
<dbReference type="Proteomes" id="UP000321685">
    <property type="component" value="Unassembled WGS sequence"/>
</dbReference>
<keyword evidence="2" id="KW-0472">Membrane</keyword>
<organism evidence="3 4">
    <name type="scientific">Pseudonocardia sulfidoxydans NBRC 16205</name>
    <dbReference type="NCBI Taxonomy" id="1223511"/>
    <lineage>
        <taxon>Bacteria</taxon>
        <taxon>Bacillati</taxon>
        <taxon>Actinomycetota</taxon>
        <taxon>Actinomycetes</taxon>
        <taxon>Pseudonocardiales</taxon>
        <taxon>Pseudonocardiaceae</taxon>
        <taxon>Pseudonocardia</taxon>
    </lineage>
</organism>
<evidence type="ECO:0000256" key="2">
    <source>
        <dbReference type="SAM" id="Phobius"/>
    </source>
</evidence>
<proteinExistence type="predicted"/>
<evidence type="ECO:0000256" key="1">
    <source>
        <dbReference type="SAM" id="MobiDB-lite"/>
    </source>
</evidence>
<dbReference type="RefSeq" id="WP_147105397.1">
    <property type="nucleotide sequence ID" value="NZ_BJVJ01000015.1"/>
</dbReference>
<evidence type="ECO:0000313" key="4">
    <source>
        <dbReference type="Proteomes" id="UP000321685"/>
    </source>
</evidence>
<evidence type="ECO:0000313" key="3">
    <source>
        <dbReference type="EMBL" id="GEL23045.1"/>
    </source>
</evidence>
<feature type="transmembrane region" description="Helical" evidence="2">
    <location>
        <begin position="35"/>
        <end position="55"/>
    </location>
</feature>
<accession>A0A511DE33</accession>